<sequence>MPRNFHPMVTLDKDCPWNNRRIPAVFKEMADIMEDWDEDLDYMVMRPEKTMHHRLKKLNIPYRRLNVKSTEEDTCKEDNSKRTRDKKNSCNCVTSTGRDNDIIRNTFQNFQDSWKMDVDIKGCDEVRTFEENGMVTVEGSGMNETSKTMIRHSSSLPPNVDSSSLKAVRTKDNRLLITLNPKLQQ</sequence>
<evidence type="ECO:0008006" key="3">
    <source>
        <dbReference type="Google" id="ProtNLM"/>
    </source>
</evidence>
<organism evidence="1 2">
    <name type="scientific">Halocaridina rubra</name>
    <name type="common">Hawaiian red shrimp</name>
    <dbReference type="NCBI Taxonomy" id="373956"/>
    <lineage>
        <taxon>Eukaryota</taxon>
        <taxon>Metazoa</taxon>
        <taxon>Ecdysozoa</taxon>
        <taxon>Arthropoda</taxon>
        <taxon>Crustacea</taxon>
        <taxon>Multicrustacea</taxon>
        <taxon>Malacostraca</taxon>
        <taxon>Eumalacostraca</taxon>
        <taxon>Eucarida</taxon>
        <taxon>Decapoda</taxon>
        <taxon>Pleocyemata</taxon>
        <taxon>Caridea</taxon>
        <taxon>Atyoidea</taxon>
        <taxon>Atyidae</taxon>
        <taxon>Halocaridina</taxon>
    </lineage>
</organism>
<dbReference type="AlphaFoldDB" id="A0AAN8ZSQ6"/>
<reference evidence="1 2" key="1">
    <citation type="submission" date="2023-11" db="EMBL/GenBank/DDBJ databases">
        <title>Halocaridina rubra genome assembly.</title>
        <authorList>
            <person name="Smith C."/>
        </authorList>
    </citation>
    <scope>NUCLEOTIDE SEQUENCE [LARGE SCALE GENOMIC DNA]</scope>
    <source>
        <strain evidence="1">EP-1</strain>
        <tissue evidence="1">Whole</tissue>
    </source>
</reference>
<comment type="caution">
    <text evidence="1">The sequence shown here is derived from an EMBL/GenBank/DDBJ whole genome shotgun (WGS) entry which is preliminary data.</text>
</comment>
<protein>
    <recommendedName>
        <fullName evidence="3">SHSP domain-containing protein</fullName>
    </recommendedName>
</protein>
<proteinExistence type="predicted"/>
<feature type="non-terminal residue" evidence="1">
    <location>
        <position position="185"/>
    </location>
</feature>
<evidence type="ECO:0000313" key="2">
    <source>
        <dbReference type="Proteomes" id="UP001381693"/>
    </source>
</evidence>
<keyword evidence="2" id="KW-1185">Reference proteome</keyword>
<name>A0AAN8ZSQ6_HALRR</name>
<dbReference type="Proteomes" id="UP001381693">
    <property type="component" value="Unassembled WGS sequence"/>
</dbReference>
<gene>
    <name evidence="1" type="ORF">SK128_027317</name>
</gene>
<dbReference type="EMBL" id="JAXCGZ010023540">
    <property type="protein sequence ID" value="KAK7007719.1"/>
    <property type="molecule type" value="Genomic_DNA"/>
</dbReference>
<accession>A0AAN8ZSQ6</accession>
<evidence type="ECO:0000313" key="1">
    <source>
        <dbReference type="EMBL" id="KAK7007719.1"/>
    </source>
</evidence>